<evidence type="ECO:0008006" key="3">
    <source>
        <dbReference type="Google" id="ProtNLM"/>
    </source>
</evidence>
<gene>
    <name evidence="2" type="ORF">CM83_76925</name>
</gene>
<feature type="region of interest" description="Disordered" evidence="1">
    <location>
        <begin position="1"/>
        <end position="72"/>
    </location>
</feature>
<reference evidence="2" key="2">
    <citation type="submission" date="2014-07" db="EMBL/GenBank/DDBJ databases">
        <authorList>
            <person name="Hull J."/>
        </authorList>
    </citation>
    <scope>NUCLEOTIDE SEQUENCE</scope>
</reference>
<feature type="non-terminal residue" evidence="2">
    <location>
        <position position="2088"/>
    </location>
</feature>
<evidence type="ECO:0000313" key="2">
    <source>
        <dbReference type="EMBL" id="JAG01591.1"/>
    </source>
</evidence>
<sequence>IVEQVVEENLEETEEERKRRVIEKEKKKPKEEEETVTITEVTDDDQTVTSETESNVIVTQPDDRQTDTESIVEEEEREITVIKKKGDEVVKKKKKKITKKEKDEVEEEIIEVEREGMRKITKRLKTKKPGMEVTSPIEEVAEEFEVPVEQPLKSLPMSTSEIVSETVTQDTSSMLGDVTRSKERANVSLIPHKVISQQITEGEEKEVDKIIDKPDKVTALTNIDSVEPYSVTETRIHSTVTEFTGQFVPKTQEVQSSFVPKEGLEVRETTAEDSLKDTVTIKEKQSTASYSLITHEAMSVTETSPSLKEGIVAPDKQPITASAGKSVIPKESLSVTEVHQGQSEDKLIDMVKPTPIKPKSDFSAQEPITVSEVFPETKPEKYFPERVVPTETAHPAFMQQQTTITEIIQAPEKEGEYVPGRLPPFQQANWGVSPKDSLLISDSQVHEKEDEFTSSKLPETSQATQEISTKESLQVSSVQHQDHTSILKISFFEKKTADVDFTDKESVITTQTLVEEKEATFEAGELPNSKVASTTLSSLETSNVSETTVQESEGVFIPQTGPQVAFADSSVRPQEPVTITETSTQQFPTEFEKTLKYKTDTAATNIQTVEAKFVQQVELQESGVPMKMAELPQQCVVDQGETEKLSTKGIVTFTTETIEKEGTHALFEKPEAHKGKTVPTHPLQSIIVEEALPEGRTKDFQSEQLETVANLKQIPYQERVTEETVCNENVSTQITKVAEMKEAGVTVLQEESISVSEVVAQGTVGDYSGKTVPGGVKAQSSITAQKTAIQTEVRAEHSATPIDSFKADREKAKTEHIPLETVEVIAPQINELESELKSDLRPDQKTAILQIGDKEGIKIEQVISHDKELELKTDTTVTANAITTCLSGHKIASQTETITDLHLGEVKKAELLMEKAMIKATPLIEVVTTETNITETESSFEDAPKQKPQNVQVSITAKEGISVTEVVTEDKENICKIIEAPETRKAILDLTSQEVAQKEEIITGDETGIFERLSPIKEIASLEHSLIQCAVSSEFQLGESESNLDNLVKPDEKSATMSFEKGDYVKITEVSTMDTEKPLEQLQTPKAVHASSDLKTHIVASTVEILPDMSIGQVEEFKPQSSMALIQQSGYEAVISGETIVRECEGEYKEIIKPDTKTASATLLEEESISVSMVTSEVKEGQVARMETPKMITAESDITAHGVAERVEVIVQTSVKELGIEKPEPQTAVSDQAPFHALTSLETAPIESEGKLTDLVKPEDKKAGVSFEDVQSLAITEVLVEDQTSHLSDDETPNKKTAKPNITGFELVQKQIVTTESSIEDLKRESPTKGLATLEAIPYETVIMSEVSTSEKERGFEGKLVIDSKTVETNYVESRSVNVSTVHVEHREGDLQVSEKPKSKTANLQITGQDIAQMQEITPATMLGTMPDFERVEAIAEQDQIPFESISSMQPVVREKEGLLGEEKKPLETVADLHIVENLGVQVTQYTTEDKEDNYSSKPKPEGKTATVDIIPQEVSQKEEVVMSHSTGEVEHEHTTTVTAVRSQLPYHTIETNINISGETEGEIGKFVRPEEKMADTHFESAQSGLIISEITAQDKETPYEGILKPKELTAETDIVTKEVATKSEIFISTSTKELQRDISPEKAQAATQHLPLESIQSTETAVVESEGVLLKDWKPSTKKADIEFVPESGLAVTQIIPTDTEVELKKVEKAKQLQAKREFTSFTSVSQSETMTVTSLGKLNVTNPATETAGLEAIPHESVITSEVSVKEDETDFVSKPKLRGLTAETNFEEIHGLNVTQVVAEDKENTIPGAAQPSTASALIKVPGRTGVQVTEVTTQQDVGQMEDLKTSPAQGSMNQIPYESVITLQPTLAEKEGSLEAGKKPGGKQATALIDQMESIQVTSTVSSEKEKQLPEDEKPKLRKAESSFPAHGIAEVSELILGSNTGDYKTIQPTSMIATSEHVAFESLSQTEVVIRESMTEIKEEAKPKTKKADVKITSGKTVTVSQVIPGDKEEVCQLEELPRERLAQPVLSETQDIAAQSYDIPLTSVAEYSVEKPELQEAKEGQELIHGVIVSEQHVEETEHEFQ</sequence>
<protein>
    <recommendedName>
        <fullName evidence="3">Titin</fullName>
    </recommendedName>
</protein>
<feature type="non-terminal residue" evidence="2">
    <location>
        <position position="1"/>
    </location>
</feature>
<feature type="compositionally biased region" description="Basic and acidic residues" evidence="1">
    <location>
        <begin position="15"/>
        <end position="31"/>
    </location>
</feature>
<feature type="compositionally biased region" description="Acidic residues" evidence="1">
    <location>
        <begin position="1"/>
        <end position="14"/>
    </location>
</feature>
<reference evidence="2" key="1">
    <citation type="journal article" date="2014" name="PLoS ONE">
        <title>Transcriptome-Based Identification of ABC Transporters in the Western Tarnished Plant Bug Lygus hesperus.</title>
        <authorList>
            <person name="Hull J.J."/>
            <person name="Chaney K."/>
            <person name="Geib S.M."/>
            <person name="Fabrick J.A."/>
            <person name="Brent C.S."/>
            <person name="Walsh D."/>
            <person name="Lavine L.C."/>
        </authorList>
    </citation>
    <scope>NUCLEOTIDE SEQUENCE</scope>
</reference>
<feature type="compositionally biased region" description="Polar residues" evidence="1">
    <location>
        <begin position="454"/>
        <end position="463"/>
    </location>
</feature>
<organism evidence="2">
    <name type="scientific">Lygus hesperus</name>
    <name type="common">Western plant bug</name>
    <dbReference type="NCBI Taxonomy" id="30085"/>
    <lineage>
        <taxon>Eukaryota</taxon>
        <taxon>Metazoa</taxon>
        <taxon>Ecdysozoa</taxon>
        <taxon>Arthropoda</taxon>
        <taxon>Hexapoda</taxon>
        <taxon>Insecta</taxon>
        <taxon>Pterygota</taxon>
        <taxon>Neoptera</taxon>
        <taxon>Paraneoptera</taxon>
        <taxon>Hemiptera</taxon>
        <taxon>Heteroptera</taxon>
        <taxon>Panheteroptera</taxon>
        <taxon>Cimicomorpha</taxon>
        <taxon>Miridae</taxon>
        <taxon>Mirini</taxon>
        <taxon>Lygus</taxon>
    </lineage>
</organism>
<evidence type="ECO:0000256" key="1">
    <source>
        <dbReference type="SAM" id="MobiDB-lite"/>
    </source>
</evidence>
<feature type="region of interest" description="Disordered" evidence="1">
    <location>
        <begin position="1901"/>
        <end position="1926"/>
    </location>
</feature>
<name>A0A0A9W2G0_LYGHE</name>
<feature type="compositionally biased region" description="Basic and acidic residues" evidence="1">
    <location>
        <begin position="1907"/>
        <end position="1925"/>
    </location>
</feature>
<proteinExistence type="predicted"/>
<feature type="region of interest" description="Disordered" evidence="1">
    <location>
        <begin position="444"/>
        <end position="463"/>
    </location>
</feature>
<feature type="compositionally biased region" description="Basic and acidic residues" evidence="1">
    <location>
        <begin position="444"/>
        <end position="453"/>
    </location>
</feature>
<dbReference type="EMBL" id="GBHO01042013">
    <property type="protein sequence ID" value="JAG01591.1"/>
    <property type="molecule type" value="Transcribed_RNA"/>
</dbReference>
<accession>A0A0A9W2G0</accession>